<dbReference type="AlphaFoldDB" id="A0A8H7D711"/>
<keyword evidence="2" id="KW-0378">Hydrolase</keyword>
<keyword evidence="8" id="KW-1185">Reference proteome</keyword>
<dbReference type="SMART" id="SM00484">
    <property type="entry name" value="XPGI"/>
    <property type="match status" value="1"/>
</dbReference>
<evidence type="ECO:0000313" key="7">
    <source>
        <dbReference type="EMBL" id="KAF7363745.1"/>
    </source>
</evidence>
<evidence type="ECO:0000256" key="3">
    <source>
        <dbReference type="SAM" id="MobiDB-lite"/>
    </source>
</evidence>
<dbReference type="OrthoDB" id="2148513at2759"/>
<feature type="compositionally biased region" description="Polar residues" evidence="3">
    <location>
        <begin position="749"/>
        <end position="761"/>
    </location>
</feature>
<evidence type="ECO:0000259" key="6">
    <source>
        <dbReference type="SMART" id="SM00485"/>
    </source>
</evidence>
<organism evidence="7 8">
    <name type="scientific">Mycena sanguinolenta</name>
    <dbReference type="NCBI Taxonomy" id="230812"/>
    <lineage>
        <taxon>Eukaryota</taxon>
        <taxon>Fungi</taxon>
        <taxon>Dikarya</taxon>
        <taxon>Basidiomycota</taxon>
        <taxon>Agaricomycotina</taxon>
        <taxon>Agaricomycetes</taxon>
        <taxon>Agaricomycetidae</taxon>
        <taxon>Agaricales</taxon>
        <taxon>Marasmiineae</taxon>
        <taxon>Mycenaceae</taxon>
        <taxon>Mycena</taxon>
    </lineage>
</organism>
<dbReference type="EMBL" id="JACAZH010000007">
    <property type="protein sequence ID" value="KAF7363745.1"/>
    <property type="molecule type" value="Genomic_DNA"/>
</dbReference>
<evidence type="ECO:0000259" key="5">
    <source>
        <dbReference type="SMART" id="SM00484"/>
    </source>
</evidence>
<keyword evidence="4" id="KW-0732">Signal</keyword>
<dbReference type="CDD" id="cd09870">
    <property type="entry name" value="PIN_YEN1"/>
    <property type="match status" value="1"/>
</dbReference>
<dbReference type="InterPro" id="IPR006086">
    <property type="entry name" value="XPG-I_dom"/>
</dbReference>
<dbReference type="InterPro" id="IPR006085">
    <property type="entry name" value="XPG_DNA_repair_N"/>
</dbReference>
<dbReference type="InterPro" id="IPR029060">
    <property type="entry name" value="PIN-like_dom_sf"/>
</dbReference>
<dbReference type="InterPro" id="IPR006084">
    <property type="entry name" value="XPG/Rad2"/>
</dbReference>
<feature type="signal peptide" evidence="4">
    <location>
        <begin position="1"/>
        <end position="22"/>
    </location>
</feature>
<dbReference type="Gene3D" id="3.40.50.1010">
    <property type="entry name" value="5'-nuclease"/>
    <property type="match status" value="2"/>
</dbReference>
<reference evidence="7" key="1">
    <citation type="submission" date="2020-05" db="EMBL/GenBank/DDBJ databases">
        <title>Mycena genomes resolve the evolution of fungal bioluminescence.</title>
        <authorList>
            <person name="Tsai I.J."/>
        </authorList>
    </citation>
    <scope>NUCLEOTIDE SEQUENCE</scope>
    <source>
        <strain evidence="7">160909Yilan</strain>
    </source>
</reference>
<dbReference type="GO" id="GO:0017108">
    <property type="term" value="F:5'-flap endonuclease activity"/>
    <property type="evidence" value="ECO:0007669"/>
    <property type="project" value="TreeGrafter"/>
</dbReference>
<dbReference type="SUPFAM" id="SSF88723">
    <property type="entry name" value="PIN domain-like"/>
    <property type="match status" value="1"/>
</dbReference>
<dbReference type="SMART" id="SM00485">
    <property type="entry name" value="XPGN"/>
    <property type="match status" value="1"/>
</dbReference>
<dbReference type="Proteomes" id="UP000623467">
    <property type="component" value="Unassembled WGS sequence"/>
</dbReference>
<dbReference type="InterPro" id="IPR036279">
    <property type="entry name" value="5-3_exonuclease_C_sf"/>
</dbReference>
<dbReference type="PANTHER" id="PTHR11081">
    <property type="entry name" value="FLAP ENDONUCLEASE FAMILY MEMBER"/>
    <property type="match status" value="1"/>
</dbReference>
<gene>
    <name evidence="7" type="ORF">MSAN_01032300</name>
</gene>
<dbReference type="SUPFAM" id="SSF47807">
    <property type="entry name" value="5' to 3' exonuclease, C-terminal subdomain"/>
    <property type="match status" value="1"/>
</dbReference>
<evidence type="ECO:0000313" key="8">
    <source>
        <dbReference type="Proteomes" id="UP000623467"/>
    </source>
</evidence>
<evidence type="ECO:0008006" key="9">
    <source>
        <dbReference type="Google" id="ProtNLM"/>
    </source>
</evidence>
<name>A0A8H7D711_9AGAR</name>
<feature type="chain" id="PRO_5034261651" description="XPG-I domain-containing protein" evidence="4">
    <location>
        <begin position="23"/>
        <end position="793"/>
    </location>
</feature>
<evidence type="ECO:0000256" key="2">
    <source>
        <dbReference type="ARBA" id="ARBA00022801"/>
    </source>
</evidence>
<evidence type="ECO:0000256" key="1">
    <source>
        <dbReference type="ARBA" id="ARBA00022722"/>
    </source>
</evidence>
<feature type="compositionally biased region" description="Basic residues" evidence="3">
    <location>
        <begin position="718"/>
        <end position="729"/>
    </location>
</feature>
<evidence type="ECO:0000256" key="4">
    <source>
        <dbReference type="SAM" id="SignalP"/>
    </source>
</evidence>
<feature type="region of interest" description="Disordered" evidence="3">
    <location>
        <begin position="718"/>
        <end position="764"/>
    </location>
</feature>
<proteinExistence type="predicted"/>
<sequence length="793" mass="88189">MSPAKMLLAYLFLPVPDTASRAHCPRCRRKPPPGPQIRPESYFSEVLPSLYEAPAAIALKTRQRRGGQRQAHSQVARITKPNISYQRRHHAQNTSASRLTARIKLPNWQFLKFLPQEILCPSPRPKHIGIKAHSTNLRLDFAYTDLVDTGAGLSANERRNTQFQPSLKLVLSDYNISHKWVFRSFIGTNVVRMSLRCLWSLDSHTLSDYTNVCYHSKCSRQAASRERELLPNCDELGTVSPRRRQDTGYEDVPCSWQTPYREEGRPVSKPYPAGLWKELEPIEQKISLHDLAVGTGFIANPTGAHGFRIGIDASGWMYRACSLHGTTENPELVALFSRCSRLFRLPFIPIFVFDGPGRPSSKRGKLVRGNNHSLAAPFQQMLDGFGFQWITAPGEAEATLSEMSSIGVPVSVDAILTDDSDSFVFGAGVVLRIRSEDNESYSASRYSAFDIAQVLGLSREDFILIAILAGGDYSDGLLQCGIRTAIGLARAGLGRQLASGLSGRSDHASRAFLATWREALRMELQTNTSGCLPHQYPKLAANIPSDFPDLDIVKLYLYPLVSGPSAMQPLVLRPPRLDILARFAEDHFVWGDSIGILDHFVDQLFAGLVIRELVDRASAVGQHSSSIIRRLVGDRNHKSTGYLAELRLMLNLDANILTAALQAIIGRRDPELGAQADVSVWIATKLPKVRVWVPSSMVEHVYPDIVLDYICAKTSKPARKNKPKVRQRKSRSDAALSSAGNLQGRPRLSANQQGPSNSYGSTVRREKRYSKMEITYCGEEEVLELITDSEAEF</sequence>
<accession>A0A8H7D711</accession>
<feature type="domain" description="XPG-I" evidence="5">
    <location>
        <begin position="383"/>
        <end position="457"/>
    </location>
</feature>
<dbReference type="Pfam" id="PF00867">
    <property type="entry name" value="XPG_I"/>
    <property type="match status" value="1"/>
</dbReference>
<feature type="domain" description="XPG N-terminal" evidence="6">
    <location>
        <begin position="274"/>
        <end position="376"/>
    </location>
</feature>
<dbReference type="PRINTS" id="PR00853">
    <property type="entry name" value="XPGRADSUPER"/>
</dbReference>
<comment type="caution">
    <text evidence="7">The sequence shown here is derived from an EMBL/GenBank/DDBJ whole genome shotgun (WGS) entry which is preliminary data.</text>
</comment>
<protein>
    <recommendedName>
        <fullName evidence="9">XPG-I domain-containing protein</fullName>
    </recommendedName>
</protein>
<dbReference type="GO" id="GO:0006281">
    <property type="term" value="P:DNA repair"/>
    <property type="evidence" value="ECO:0007669"/>
    <property type="project" value="UniProtKB-ARBA"/>
</dbReference>
<keyword evidence="1" id="KW-0540">Nuclease</keyword>
<dbReference type="PANTHER" id="PTHR11081:SF75">
    <property type="entry name" value="ENDONUCLEASE, PUTATIVE (AFU_ORTHOLOGUE AFUA_3G13260)-RELATED"/>
    <property type="match status" value="1"/>
</dbReference>